<dbReference type="Proteomes" id="UP000247602">
    <property type="component" value="Unassembled WGS sequence"/>
</dbReference>
<reference evidence="2 3" key="1">
    <citation type="submission" date="2018-06" db="EMBL/GenBank/DDBJ databases">
        <title>Draft genome sequence of Modestobacter versicolor CP153-2.</title>
        <authorList>
            <person name="Gundlapally S.R."/>
        </authorList>
    </citation>
    <scope>NUCLEOTIDE SEQUENCE [LARGE SCALE GENOMIC DNA]</scope>
    <source>
        <strain evidence="2 3">CP153-2</strain>
    </source>
</reference>
<evidence type="ECO:0000313" key="4">
    <source>
        <dbReference type="Proteomes" id="UP000580718"/>
    </source>
</evidence>
<gene>
    <name evidence="2" type="ORF">DMO24_17325</name>
    <name evidence="1" type="ORF">FHX36_002573</name>
</gene>
<organism evidence="2 3">
    <name type="scientific">Modestobacter versicolor</name>
    <dbReference type="NCBI Taxonomy" id="429133"/>
    <lineage>
        <taxon>Bacteria</taxon>
        <taxon>Bacillati</taxon>
        <taxon>Actinomycetota</taxon>
        <taxon>Actinomycetes</taxon>
        <taxon>Geodermatophilales</taxon>
        <taxon>Geodermatophilaceae</taxon>
        <taxon>Modestobacter</taxon>
    </lineage>
</organism>
<protein>
    <submittedName>
        <fullName evidence="2">Uncharacterized protein</fullName>
    </submittedName>
</protein>
<evidence type="ECO:0000313" key="1">
    <source>
        <dbReference type="EMBL" id="MBB3676838.1"/>
    </source>
</evidence>
<reference evidence="1 4" key="2">
    <citation type="submission" date="2020-08" db="EMBL/GenBank/DDBJ databases">
        <title>Sequencing the genomes of 1000 actinobacteria strains.</title>
        <authorList>
            <person name="Klenk H.-P."/>
        </authorList>
    </citation>
    <scope>NUCLEOTIDE SEQUENCE [LARGE SCALE GENOMIC DNA]</scope>
    <source>
        <strain evidence="1 4">DSM 16678</strain>
    </source>
</reference>
<dbReference type="EMBL" id="JACIBU010000001">
    <property type="protein sequence ID" value="MBB3676838.1"/>
    <property type="molecule type" value="Genomic_DNA"/>
</dbReference>
<dbReference type="Proteomes" id="UP000580718">
    <property type="component" value="Unassembled WGS sequence"/>
</dbReference>
<accession>A0A323V625</accession>
<evidence type="ECO:0000313" key="3">
    <source>
        <dbReference type="Proteomes" id="UP000247602"/>
    </source>
</evidence>
<evidence type="ECO:0000313" key="2">
    <source>
        <dbReference type="EMBL" id="PZA20074.1"/>
    </source>
</evidence>
<proteinExistence type="predicted"/>
<keyword evidence="3" id="KW-1185">Reference proteome</keyword>
<dbReference type="EMBL" id="QKNV01000226">
    <property type="protein sequence ID" value="PZA20074.1"/>
    <property type="molecule type" value="Genomic_DNA"/>
</dbReference>
<sequence length="70" mass="7983">MTTAQPVHPVEVPLVVPSVRASALAAFQLVEDARYRPERRPRNERRRLLAQRAVADRKAALEVERELRLG</sequence>
<comment type="caution">
    <text evidence="2">The sequence shown here is derived from an EMBL/GenBank/DDBJ whole genome shotgun (WGS) entry which is preliminary data.</text>
</comment>
<dbReference type="RefSeq" id="WP_110553421.1">
    <property type="nucleotide sequence ID" value="NZ_JACIBU010000001.1"/>
</dbReference>
<dbReference type="AlphaFoldDB" id="A0A323V625"/>
<name>A0A323V625_9ACTN</name>